<dbReference type="EMBL" id="MU001679">
    <property type="protein sequence ID" value="KAF2457993.1"/>
    <property type="molecule type" value="Genomic_DNA"/>
</dbReference>
<evidence type="ECO:0000256" key="2">
    <source>
        <dbReference type="ARBA" id="ARBA00012388"/>
    </source>
</evidence>
<feature type="domain" description="Poly(A) RNA polymerase mitochondrial-like central palm" evidence="7">
    <location>
        <begin position="6"/>
        <end position="123"/>
    </location>
</feature>
<dbReference type="EC" id="2.7.7.19" evidence="2"/>
<dbReference type="OrthoDB" id="273917at2759"/>
<dbReference type="PANTHER" id="PTHR23092">
    <property type="entry name" value="POLY(A) RNA POLYMERASE"/>
    <property type="match status" value="1"/>
</dbReference>
<dbReference type="Gene3D" id="3.30.460.10">
    <property type="entry name" value="Beta Polymerase, domain 2"/>
    <property type="match status" value="1"/>
</dbReference>
<gene>
    <name evidence="8" type="ORF">BDY21DRAFT_21010</name>
</gene>
<reference evidence="8" key="1">
    <citation type="journal article" date="2020" name="Stud. Mycol.">
        <title>101 Dothideomycetes genomes: a test case for predicting lifestyles and emergence of pathogens.</title>
        <authorList>
            <person name="Haridas S."/>
            <person name="Albert R."/>
            <person name="Binder M."/>
            <person name="Bloem J."/>
            <person name="Labutti K."/>
            <person name="Salamov A."/>
            <person name="Andreopoulos B."/>
            <person name="Baker S."/>
            <person name="Barry K."/>
            <person name="Bills G."/>
            <person name="Bluhm B."/>
            <person name="Cannon C."/>
            <person name="Castanera R."/>
            <person name="Culley D."/>
            <person name="Daum C."/>
            <person name="Ezra D."/>
            <person name="Gonzalez J."/>
            <person name="Henrissat B."/>
            <person name="Kuo A."/>
            <person name="Liang C."/>
            <person name="Lipzen A."/>
            <person name="Lutzoni F."/>
            <person name="Magnuson J."/>
            <person name="Mondo S."/>
            <person name="Nolan M."/>
            <person name="Ohm R."/>
            <person name="Pangilinan J."/>
            <person name="Park H.-J."/>
            <person name="Ramirez L."/>
            <person name="Alfaro M."/>
            <person name="Sun H."/>
            <person name="Tritt A."/>
            <person name="Yoshinaga Y."/>
            <person name="Zwiers L.-H."/>
            <person name="Turgeon B."/>
            <person name="Goodwin S."/>
            <person name="Spatafora J."/>
            <person name="Crous P."/>
            <person name="Grigoriev I."/>
        </authorList>
    </citation>
    <scope>NUCLEOTIDE SEQUENCE</scope>
    <source>
        <strain evidence="8">ATCC 16933</strain>
    </source>
</reference>
<dbReference type="GO" id="GO:0046872">
    <property type="term" value="F:metal ion binding"/>
    <property type="evidence" value="ECO:0007669"/>
    <property type="project" value="UniProtKB-KW"/>
</dbReference>
<dbReference type="SUPFAM" id="SSF81631">
    <property type="entry name" value="PAP/OAS1 substrate-binding domain"/>
    <property type="match status" value="1"/>
</dbReference>
<feature type="region of interest" description="Disordered" evidence="5">
    <location>
        <begin position="315"/>
        <end position="345"/>
    </location>
</feature>
<feature type="compositionally biased region" description="Low complexity" evidence="5">
    <location>
        <begin position="328"/>
        <end position="343"/>
    </location>
</feature>
<dbReference type="InterPro" id="IPR002058">
    <property type="entry name" value="PAP_assoc"/>
</dbReference>
<evidence type="ECO:0000259" key="7">
    <source>
        <dbReference type="Pfam" id="PF22600"/>
    </source>
</evidence>
<dbReference type="GO" id="GO:0005730">
    <property type="term" value="C:nucleolus"/>
    <property type="evidence" value="ECO:0007669"/>
    <property type="project" value="TreeGrafter"/>
</dbReference>
<feature type="domain" description="PAP-associated" evidence="6">
    <location>
        <begin position="190"/>
        <end position="240"/>
    </location>
</feature>
<feature type="region of interest" description="Disordered" evidence="5">
    <location>
        <begin position="399"/>
        <end position="546"/>
    </location>
</feature>
<dbReference type="InterPro" id="IPR043519">
    <property type="entry name" value="NT_sf"/>
</dbReference>
<keyword evidence="4" id="KW-0460">Magnesium</keyword>
<dbReference type="GO" id="GO:1990817">
    <property type="term" value="F:poly(A) RNA polymerase activity"/>
    <property type="evidence" value="ECO:0007669"/>
    <property type="project" value="UniProtKB-EC"/>
</dbReference>
<dbReference type="AlphaFoldDB" id="A0A6A6P3E5"/>
<feature type="compositionally biased region" description="Gly residues" evidence="5">
    <location>
        <begin position="491"/>
        <end position="516"/>
    </location>
</feature>
<feature type="compositionally biased region" description="Gly residues" evidence="5">
    <location>
        <begin position="442"/>
        <end position="483"/>
    </location>
</feature>
<dbReference type="GO" id="GO:0031499">
    <property type="term" value="C:TRAMP complex"/>
    <property type="evidence" value="ECO:0007669"/>
    <property type="project" value="TreeGrafter"/>
</dbReference>
<dbReference type="InterPro" id="IPR045862">
    <property type="entry name" value="Trf4-like"/>
</dbReference>
<keyword evidence="9" id="KW-1185">Reference proteome</keyword>
<organism evidence="8 9">
    <name type="scientific">Lineolata rhizophorae</name>
    <dbReference type="NCBI Taxonomy" id="578093"/>
    <lineage>
        <taxon>Eukaryota</taxon>
        <taxon>Fungi</taxon>
        <taxon>Dikarya</taxon>
        <taxon>Ascomycota</taxon>
        <taxon>Pezizomycotina</taxon>
        <taxon>Dothideomycetes</taxon>
        <taxon>Dothideomycetes incertae sedis</taxon>
        <taxon>Lineolatales</taxon>
        <taxon>Lineolataceae</taxon>
        <taxon>Lineolata</taxon>
    </lineage>
</organism>
<sequence>MRPQGFEYSMREALLSRVAAALQACQPGQLFCFGSFASGLFLPNSDMDLVYLSDKFRTTGVRGFPEQTRFLHVMAASLRSHNLTTMQDTEVVGKARVPIIKFVERSTSLKVDISFENMAGVTAIRTFREWRILYPEMPVLVTVIKQFLAMRDLNEVFTGGLGGFTIICLVVSLLQNLPNGLGSQPSKGYNLGELLLEFFNLYGNKFDYLSTGITLDPPGYFAKSCPSNKLSIIDPNNSSNDISSGSHKVDLVFQCFKKAYNKLRKRINHIERYAHRYKDRKSTSILGFILGGDYRSIEWQRRRLRDLHFGRVQDRNIQPLNGNPPIPSGSTSSALNSVGSASSRKVHTFERSEYRTADVELLEEVGFVAVDKDEDMDESESIAPSDLSEDTLQMLSQSVFEVPPPPPPPVSSKKGKRYLPGKQRKSRGQPSGHNRHHSRGRGTTGSYGRGRGSHGYGSGNHGYGSGNHGHGGGNHGHGGGSHGYGSSSRGRGSGGRGRGSHGYGSGNHGHGGGIHGHGSSSRGHGSGARGRGEGGRGGSSRTHPRL</sequence>
<evidence type="ECO:0000256" key="1">
    <source>
        <dbReference type="ARBA" id="ARBA00008593"/>
    </source>
</evidence>
<dbReference type="CDD" id="cd05402">
    <property type="entry name" value="NT_PAP_TUTase"/>
    <property type="match status" value="1"/>
</dbReference>
<evidence type="ECO:0000256" key="3">
    <source>
        <dbReference type="ARBA" id="ARBA00022723"/>
    </source>
</evidence>
<dbReference type="InterPro" id="IPR054708">
    <property type="entry name" value="MTPAP-like_central"/>
</dbReference>
<dbReference type="GO" id="GO:0003729">
    <property type="term" value="F:mRNA binding"/>
    <property type="evidence" value="ECO:0007669"/>
    <property type="project" value="TreeGrafter"/>
</dbReference>
<proteinExistence type="inferred from homology"/>
<dbReference type="GO" id="GO:0010605">
    <property type="term" value="P:negative regulation of macromolecule metabolic process"/>
    <property type="evidence" value="ECO:0007669"/>
    <property type="project" value="UniProtKB-ARBA"/>
</dbReference>
<dbReference type="Gene3D" id="1.10.1410.10">
    <property type="match status" value="1"/>
</dbReference>
<evidence type="ECO:0000313" key="9">
    <source>
        <dbReference type="Proteomes" id="UP000799766"/>
    </source>
</evidence>
<keyword evidence="3" id="KW-0479">Metal-binding</keyword>
<evidence type="ECO:0000313" key="8">
    <source>
        <dbReference type="EMBL" id="KAF2457993.1"/>
    </source>
</evidence>
<protein>
    <recommendedName>
        <fullName evidence="2">polynucleotide adenylyltransferase</fullName>
        <ecNumber evidence="2">2.7.7.19</ecNumber>
    </recommendedName>
</protein>
<dbReference type="GO" id="GO:0031123">
    <property type="term" value="P:RNA 3'-end processing"/>
    <property type="evidence" value="ECO:0007669"/>
    <property type="project" value="TreeGrafter"/>
</dbReference>
<accession>A0A6A6P3E5</accession>
<evidence type="ECO:0000256" key="5">
    <source>
        <dbReference type="SAM" id="MobiDB-lite"/>
    </source>
</evidence>
<feature type="compositionally biased region" description="Basic residues" evidence="5">
    <location>
        <begin position="413"/>
        <end position="440"/>
    </location>
</feature>
<dbReference type="SUPFAM" id="SSF81301">
    <property type="entry name" value="Nucleotidyltransferase"/>
    <property type="match status" value="1"/>
</dbReference>
<dbReference type="GO" id="GO:0043634">
    <property type="term" value="P:polyadenylation-dependent ncRNA catabolic process"/>
    <property type="evidence" value="ECO:0007669"/>
    <property type="project" value="TreeGrafter"/>
</dbReference>
<dbReference type="Pfam" id="PF03828">
    <property type="entry name" value="PAP_assoc"/>
    <property type="match status" value="1"/>
</dbReference>
<name>A0A6A6P3E5_9PEZI</name>
<dbReference type="PANTHER" id="PTHR23092:SF15">
    <property type="entry name" value="INACTIVE NON-CANONICAL POLY(A) RNA POLYMERASE PROTEIN TRF4-2-RELATED"/>
    <property type="match status" value="1"/>
</dbReference>
<dbReference type="Proteomes" id="UP000799766">
    <property type="component" value="Unassembled WGS sequence"/>
</dbReference>
<evidence type="ECO:0000256" key="4">
    <source>
        <dbReference type="ARBA" id="ARBA00022842"/>
    </source>
</evidence>
<dbReference type="Pfam" id="PF22600">
    <property type="entry name" value="MTPAP-like_central"/>
    <property type="match status" value="1"/>
</dbReference>
<comment type="similarity">
    <text evidence="1">Belongs to the DNA polymerase type-B-like family.</text>
</comment>
<evidence type="ECO:0000259" key="6">
    <source>
        <dbReference type="Pfam" id="PF03828"/>
    </source>
</evidence>